<dbReference type="EMBL" id="JBHSKD010000025">
    <property type="protein sequence ID" value="MFC5178519.1"/>
    <property type="molecule type" value="Genomic_DNA"/>
</dbReference>
<protein>
    <submittedName>
        <fullName evidence="1">NADPH-dependent F420 reductase</fullName>
    </submittedName>
</protein>
<accession>A0ABW0BMI9</accession>
<evidence type="ECO:0000313" key="2">
    <source>
        <dbReference type="Proteomes" id="UP001596087"/>
    </source>
</evidence>
<comment type="caution">
    <text evidence="1">The sequence shown here is derived from an EMBL/GenBank/DDBJ whole genome shotgun (WGS) entry which is preliminary data.</text>
</comment>
<dbReference type="RefSeq" id="WP_378592140.1">
    <property type="nucleotide sequence ID" value="NZ_JBHSKD010000025.1"/>
</dbReference>
<reference evidence="2" key="1">
    <citation type="journal article" date="2019" name="Int. J. Syst. Evol. Microbiol.">
        <title>The Global Catalogue of Microorganisms (GCM) 10K type strain sequencing project: providing services to taxonomists for standard genome sequencing and annotation.</title>
        <authorList>
            <consortium name="The Broad Institute Genomics Platform"/>
            <consortium name="The Broad Institute Genome Sequencing Center for Infectious Disease"/>
            <person name="Wu L."/>
            <person name="Ma J."/>
        </authorList>
    </citation>
    <scope>NUCLEOTIDE SEQUENCE [LARGE SCALE GENOMIC DNA]</scope>
    <source>
        <strain evidence="2">DFY41</strain>
    </source>
</reference>
<sequence>MISEPPNSPLPVVRFARIGVICDGQDALASALVECLKSVGLRVSPLRSADLQSEPLTKKFDVVFLGLSWARLQESGPELADRLAGVVVVACTTTISWDEDGYLMVPIPDGSVTAMAARLLPESRVVGAFHQFSAGHLELACLGAFESDVPVLGDDREATDLIEGIVDSIRGLESVYVGGLEVARAFEGLAAIVNEVARGRERPVGFRLSETGGIRFL</sequence>
<gene>
    <name evidence="1" type="ORF">ACFPGP_17710</name>
</gene>
<proteinExistence type="predicted"/>
<organism evidence="1 2">
    <name type="scientific">Nocardioides taihuensis</name>
    <dbReference type="NCBI Taxonomy" id="1835606"/>
    <lineage>
        <taxon>Bacteria</taxon>
        <taxon>Bacillati</taxon>
        <taxon>Actinomycetota</taxon>
        <taxon>Actinomycetes</taxon>
        <taxon>Propionibacteriales</taxon>
        <taxon>Nocardioidaceae</taxon>
        <taxon>Nocardioides</taxon>
    </lineage>
</organism>
<name>A0ABW0BMI9_9ACTN</name>
<dbReference type="Proteomes" id="UP001596087">
    <property type="component" value="Unassembled WGS sequence"/>
</dbReference>
<dbReference type="InterPro" id="IPR036291">
    <property type="entry name" value="NAD(P)-bd_dom_sf"/>
</dbReference>
<dbReference type="SUPFAM" id="SSF51735">
    <property type="entry name" value="NAD(P)-binding Rossmann-fold domains"/>
    <property type="match status" value="1"/>
</dbReference>
<keyword evidence="2" id="KW-1185">Reference proteome</keyword>
<dbReference type="Gene3D" id="3.40.50.720">
    <property type="entry name" value="NAD(P)-binding Rossmann-like Domain"/>
    <property type="match status" value="1"/>
</dbReference>
<evidence type="ECO:0000313" key="1">
    <source>
        <dbReference type="EMBL" id="MFC5178519.1"/>
    </source>
</evidence>